<organism evidence="2 3">
    <name type="scientific">Penicillium brasilianum</name>
    <dbReference type="NCBI Taxonomy" id="104259"/>
    <lineage>
        <taxon>Eukaryota</taxon>
        <taxon>Fungi</taxon>
        <taxon>Dikarya</taxon>
        <taxon>Ascomycota</taxon>
        <taxon>Pezizomycotina</taxon>
        <taxon>Eurotiomycetes</taxon>
        <taxon>Eurotiomycetidae</taxon>
        <taxon>Eurotiales</taxon>
        <taxon>Aspergillaceae</taxon>
        <taxon>Penicillium</taxon>
    </lineage>
</organism>
<feature type="compositionally biased region" description="Basic and acidic residues" evidence="1">
    <location>
        <begin position="196"/>
        <end position="213"/>
    </location>
</feature>
<dbReference type="GO" id="GO:0006368">
    <property type="term" value="P:transcription elongation by RNA polymerase II"/>
    <property type="evidence" value="ECO:0007669"/>
    <property type="project" value="InterPro"/>
</dbReference>
<dbReference type="Proteomes" id="UP000042958">
    <property type="component" value="Unassembled WGS sequence"/>
</dbReference>
<dbReference type="Pfam" id="PF06881">
    <property type="entry name" value="Elongin_A"/>
    <property type="match status" value="1"/>
</dbReference>
<dbReference type="EMBL" id="CDHK01000009">
    <property type="protein sequence ID" value="CEJ60934.1"/>
    <property type="molecule type" value="Genomic_DNA"/>
</dbReference>
<feature type="region of interest" description="Disordered" evidence="1">
    <location>
        <begin position="257"/>
        <end position="364"/>
    </location>
</feature>
<keyword evidence="3" id="KW-1185">Reference proteome</keyword>
<dbReference type="GO" id="GO:0070449">
    <property type="term" value="C:elongin complex"/>
    <property type="evidence" value="ECO:0007669"/>
    <property type="project" value="InterPro"/>
</dbReference>
<proteinExistence type="predicted"/>
<dbReference type="OrthoDB" id="21513at2759"/>
<evidence type="ECO:0000313" key="2">
    <source>
        <dbReference type="EMBL" id="CEJ60934.1"/>
    </source>
</evidence>
<feature type="region of interest" description="Disordered" evidence="1">
    <location>
        <begin position="181"/>
        <end position="245"/>
    </location>
</feature>
<protein>
    <recommendedName>
        <fullName evidence="4">RNA polymerase II transcription factor SIII (Elongin) subunit A</fullName>
    </recommendedName>
</protein>
<evidence type="ECO:0000256" key="1">
    <source>
        <dbReference type="SAM" id="MobiDB-lite"/>
    </source>
</evidence>
<name>A0A0F7TWE1_PENBI</name>
<dbReference type="Gene3D" id="6.10.250.3180">
    <property type="match status" value="1"/>
</dbReference>
<feature type="compositionally biased region" description="Low complexity" evidence="1">
    <location>
        <begin position="225"/>
        <end position="239"/>
    </location>
</feature>
<sequence length="364" mass="39687">MPAPSLKHLATATAIKHVKLLTDVGNLPYALARPILMKVDNPEKLHSMELLSPHLAEEDQEIWLELIKRDIPRWNTYDIPTHTNRWYEIYCDLQAEVQRELDADAAKMKMAIDGIKSERAQLQPKVVSQLPRGVRASRPRMAPRGVYVPRSGGLLAPEAKKKAAIFAPQRRNAALAVPTKHLSTRATQIKKAPRSLIEEHRRPVEQAVSRRENQSIVPGRLPVPGRAGSASSSTSARLGSDLRVSSSLAEREARLKAIASGKPLPPKTLPSSPAAAATATTPNPHGSPPTAQEAPSPVKRAIPKRRATSPPPQTHSPSPSQPSIVDSPSGGRPDSTSEPAARPAIVRKRPEVDIFLRPKKRRVA</sequence>
<dbReference type="STRING" id="104259.A0A0F7TWE1"/>
<reference evidence="3" key="1">
    <citation type="journal article" date="2015" name="Genome Announc.">
        <title>Draft genome sequence of the fungus Penicillium brasilianum MG11.</title>
        <authorList>
            <person name="Horn F."/>
            <person name="Linde J."/>
            <person name="Mattern D.J."/>
            <person name="Walther G."/>
            <person name="Guthke R."/>
            <person name="Brakhage A.A."/>
            <person name="Valiante V."/>
        </authorList>
    </citation>
    <scope>NUCLEOTIDE SEQUENCE [LARGE SCALE GENOMIC DNA]</scope>
    <source>
        <strain evidence="3">MG11</strain>
    </source>
</reference>
<dbReference type="PANTHER" id="PTHR15141:SF76">
    <property type="entry name" value="TRANSCRIPTION ELONGATION FACTOR B POLYPEPTIDE 3"/>
    <property type="match status" value="1"/>
</dbReference>
<dbReference type="AlphaFoldDB" id="A0A0F7TWE1"/>
<dbReference type="PANTHER" id="PTHR15141">
    <property type="entry name" value="TRANSCRIPTION ELONGATION FACTOR B POLYPEPTIDE 3"/>
    <property type="match status" value="1"/>
</dbReference>
<dbReference type="InterPro" id="IPR051870">
    <property type="entry name" value="Elongin-A_domain"/>
</dbReference>
<dbReference type="InterPro" id="IPR010684">
    <property type="entry name" value="RNA_pol_II_trans_fac_SIII_A"/>
</dbReference>
<evidence type="ECO:0008006" key="4">
    <source>
        <dbReference type="Google" id="ProtNLM"/>
    </source>
</evidence>
<evidence type="ECO:0000313" key="3">
    <source>
        <dbReference type="Proteomes" id="UP000042958"/>
    </source>
</evidence>
<feature type="compositionally biased region" description="Low complexity" evidence="1">
    <location>
        <begin position="269"/>
        <end position="282"/>
    </location>
</feature>
<accession>A0A0F7TWE1</accession>
<gene>
    <name evidence="2" type="ORF">PMG11_09488</name>
</gene>